<dbReference type="EMBL" id="BAAAVM010000121">
    <property type="protein sequence ID" value="GAA2776170.1"/>
    <property type="molecule type" value="Genomic_DNA"/>
</dbReference>
<accession>A0ABN3V3G4</accession>
<evidence type="ECO:0000313" key="3">
    <source>
        <dbReference type="Proteomes" id="UP001500893"/>
    </source>
</evidence>
<evidence type="ECO:0000256" key="1">
    <source>
        <dbReference type="SAM" id="MobiDB-lite"/>
    </source>
</evidence>
<evidence type="ECO:0000313" key="2">
    <source>
        <dbReference type="EMBL" id="GAA2776170.1"/>
    </source>
</evidence>
<gene>
    <name evidence="2" type="ORF">GCM10010521_63620</name>
</gene>
<keyword evidence="3" id="KW-1185">Reference proteome</keyword>
<comment type="caution">
    <text evidence="2">The sequence shown here is derived from an EMBL/GenBank/DDBJ whole genome shotgun (WGS) entry which is preliminary data.</text>
</comment>
<proteinExistence type="predicted"/>
<sequence>MVPGGRSALGVQLKVGRMRMPPGYEIPAAFGRSQRSVASSAGGGRENPDNGPRARTPHRDPGPRPACRMPSWRRQTVGTPPAFRTSDSAFLMVTFAK</sequence>
<feature type="region of interest" description="Disordered" evidence="1">
    <location>
        <begin position="22"/>
        <end position="83"/>
    </location>
</feature>
<dbReference type="Proteomes" id="UP001500893">
    <property type="component" value="Unassembled WGS sequence"/>
</dbReference>
<protein>
    <submittedName>
        <fullName evidence="2">Uncharacterized protein</fullName>
    </submittedName>
</protein>
<organism evidence="2 3">
    <name type="scientific">Streptomyces rameus</name>
    <dbReference type="NCBI Taxonomy" id="68261"/>
    <lineage>
        <taxon>Bacteria</taxon>
        <taxon>Bacillati</taxon>
        <taxon>Actinomycetota</taxon>
        <taxon>Actinomycetes</taxon>
        <taxon>Kitasatosporales</taxon>
        <taxon>Streptomycetaceae</taxon>
        <taxon>Streptomyces</taxon>
    </lineage>
</organism>
<reference evidence="2 3" key="1">
    <citation type="journal article" date="2019" name="Int. J. Syst. Evol. Microbiol.">
        <title>The Global Catalogue of Microorganisms (GCM) 10K type strain sequencing project: providing services to taxonomists for standard genome sequencing and annotation.</title>
        <authorList>
            <consortium name="The Broad Institute Genomics Platform"/>
            <consortium name="The Broad Institute Genome Sequencing Center for Infectious Disease"/>
            <person name="Wu L."/>
            <person name="Ma J."/>
        </authorList>
    </citation>
    <scope>NUCLEOTIDE SEQUENCE [LARGE SCALE GENOMIC DNA]</scope>
    <source>
        <strain evidence="2 3">JCM 11574</strain>
    </source>
</reference>
<name>A0ABN3V3G4_9ACTN</name>